<dbReference type="InterPro" id="IPR039357">
    <property type="entry name" value="SRD5A/TECR"/>
</dbReference>
<evidence type="ECO:0000256" key="7">
    <source>
        <dbReference type="ARBA" id="ARBA00022824"/>
    </source>
</evidence>
<comment type="caution">
    <text evidence="19">The sequence shown here is derived from an EMBL/GenBank/DDBJ whole genome shotgun (WGS) entry which is preliminary data.</text>
</comment>
<evidence type="ECO:0000256" key="17">
    <source>
        <dbReference type="SAM" id="Phobius"/>
    </source>
</evidence>
<keyword evidence="7" id="KW-0256">Endoplasmic reticulum</keyword>
<keyword evidence="13 17" id="KW-0472">Membrane</keyword>
<dbReference type="GO" id="GO:0102758">
    <property type="term" value="F:very-long-chain enoyl-CoA reductase activity"/>
    <property type="evidence" value="ECO:0007669"/>
    <property type="project" value="UniProtKB-EC"/>
</dbReference>
<comment type="similarity">
    <text evidence="3">Belongs to the steroid 5-alpha reductase family.</text>
</comment>
<evidence type="ECO:0000256" key="2">
    <source>
        <dbReference type="ARBA" id="ARBA00005194"/>
    </source>
</evidence>
<dbReference type="GO" id="GO:0042761">
    <property type="term" value="P:very long-chain fatty acid biosynthetic process"/>
    <property type="evidence" value="ECO:0007669"/>
    <property type="project" value="TreeGrafter"/>
</dbReference>
<keyword evidence="9" id="KW-0521">NADP</keyword>
<reference evidence="19" key="1">
    <citation type="journal article" date="2021" name="Nat. Commun.">
        <title>Genetic determinants of endophytism in the Arabidopsis root mycobiome.</title>
        <authorList>
            <person name="Mesny F."/>
            <person name="Miyauchi S."/>
            <person name="Thiergart T."/>
            <person name="Pickel B."/>
            <person name="Atanasova L."/>
            <person name="Karlsson M."/>
            <person name="Huettel B."/>
            <person name="Barry K.W."/>
            <person name="Haridas S."/>
            <person name="Chen C."/>
            <person name="Bauer D."/>
            <person name="Andreopoulos W."/>
            <person name="Pangilinan J."/>
            <person name="LaButti K."/>
            <person name="Riley R."/>
            <person name="Lipzen A."/>
            <person name="Clum A."/>
            <person name="Drula E."/>
            <person name="Henrissat B."/>
            <person name="Kohler A."/>
            <person name="Grigoriev I.V."/>
            <person name="Martin F.M."/>
            <person name="Hacquard S."/>
        </authorList>
    </citation>
    <scope>NUCLEOTIDE SEQUENCE</scope>
    <source>
        <strain evidence="19">MPI-CAGE-CH-0235</strain>
    </source>
</reference>
<sequence>MASLKSIKLSNRSPKTPIKKLPSSVDVTDATTVEDLKKIIAKQAGISDYNRVGIFDPTTKKTLKNRKARLVDEPVVAAAGEVLVKDLGLQMDWRTVYVIEYLGPLMIHALAVYTRPYLYKDGGSTDMSFSQWLAFGMIMAHFVKREIETLFVHKFSANTMPFRNIFKNCGHYWILSGFFIAYFVYAPSSLSAVDNHPAINAVGTAIYLFGEINNALVHTYLSSLRSTGGTERKIPVGYSFKLVTCPNYMFEVIAWLGVIIVTRSWAVAFFLIAGTAQMYSWARGKEHAYRKEFGDSYKKKRFVILPGLM</sequence>
<organism evidence="19 20">
    <name type="scientific">Stachybotrys elegans</name>
    <dbReference type="NCBI Taxonomy" id="80388"/>
    <lineage>
        <taxon>Eukaryota</taxon>
        <taxon>Fungi</taxon>
        <taxon>Dikarya</taxon>
        <taxon>Ascomycota</taxon>
        <taxon>Pezizomycotina</taxon>
        <taxon>Sordariomycetes</taxon>
        <taxon>Hypocreomycetidae</taxon>
        <taxon>Hypocreales</taxon>
        <taxon>Stachybotryaceae</taxon>
        <taxon>Stachybotrys</taxon>
    </lineage>
</organism>
<evidence type="ECO:0000256" key="16">
    <source>
        <dbReference type="ARBA" id="ARBA00058640"/>
    </source>
</evidence>
<feature type="transmembrane region" description="Helical" evidence="17">
    <location>
        <begin position="95"/>
        <end position="115"/>
    </location>
</feature>
<gene>
    <name evidence="19" type="ORF">B0I35DRAFT_372352</name>
</gene>
<feature type="transmembrane region" description="Helical" evidence="17">
    <location>
        <begin position="127"/>
        <end position="144"/>
    </location>
</feature>
<keyword evidence="14" id="KW-0275">Fatty acid biosynthesis</keyword>
<evidence type="ECO:0000256" key="8">
    <source>
        <dbReference type="ARBA" id="ARBA00022832"/>
    </source>
</evidence>
<evidence type="ECO:0000256" key="9">
    <source>
        <dbReference type="ARBA" id="ARBA00022857"/>
    </source>
</evidence>
<comment type="catalytic activity">
    <reaction evidence="15">
        <text>a very-long-chain 2,3-saturated fatty acyl-CoA + NADP(+) = a very-long-chain (2E)-enoyl-CoA + NADPH + H(+)</text>
        <dbReference type="Rhea" id="RHEA:14473"/>
        <dbReference type="ChEBI" id="CHEBI:15378"/>
        <dbReference type="ChEBI" id="CHEBI:57783"/>
        <dbReference type="ChEBI" id="CHEBI:58349"/>
        <dbReference type="ChEBI" id="CHEBI:83724"/>
        <dbReference type="ChEBI" id="CHEBI:83728"/>
        <dbReference type="EC" id="1.3.1.93"/>
    </reaction>
</comment>
<dbReference type="Pfam" id="PF02544">
    <property type="entry name" value="Steroid_dh"/>
    <property type="match status" value="1"/>
</dbReference>
<keyword evidence="8" id="KW-0276">Fatty acid metabolism</keyword>
<accession>A0A8K0SS43</accession>
<feature type="transmembrane region" description="Helical" evidence="17">
    <location>
        <begin position="165"/>
        <end position="185"/>
    </location>
</feature>
<protein>
    <recommendedName>
        <fullName evidence="4">very-long-chain enoyl-CoA reductase</fullName>
        <ecNumber evidence="4">1.3.1.93</ecNumber>
    </recommendedName>
</protein>
<dbReference type="Gene3D" id="1.20.120.1630">
    <property type="match status" value="1"/>
</dbReference>
<evidence type="ECO:0000256" key="1">
    <source>
        <dbReference type="ARBA" id="ARBA00004477"/>
    </source>
</evidence>
<dbReference type="OrthoDB" id="540503at2759"/>
<dbReference type="AlphaFoldDB" id="A0A8K0SS43"/>
<keyword evidence="10 17" id="KW-1133">Transmembrane helix</keyword>
<dbReference type="PANTHER" id="PTHR10556:SF28">
    <property type="entry name" value="VERY-LONG-CHAIN ENOYL-COA REDUCTASE"/>
    <property type="match status" value="1"/>
</dbReference>
<evidence type="ECO:0000256" key="10">
    <source>
        <dbReference type="ARBA" id="ARBA00022989"/>
    </source>
</evidence>
<dbReference type="FunFam" id="1.20.120.1630:FF:000010">
    <property type="entry name" value="Steroid alpha reductase family protein"/>
    <property type="match status" value="1"/>
</dbReference>
<dbReference type="EC" id="1.3.1.93" evidence="4"/>
<dbReference type="Proteomes" id="UP000813444">
    <property type="component" value="Unassembled WGS sequence"/>
</dbReference>
<evidence type="ECO:0000256" key="3">
    <source>
        <dbReference type="ARBA" id="ARBA00007742"/>
    </source>
</evidence>
<comment type="function">
    <text evidence="16">Catalyzes the last of the four reactions of the long-chain fatty acids elongation cycle. This endoplasmic reticulum-bound enzymatic process, allows the addition of 2 carbons to the chain of long- and very long-chain fatty acids/VLCFAs per cycle. This enzyme reduces the trans-2,3-enoyl-CoA fatty acid intermediate to an acyl-CoA that can be further elongated by entering a new cycle of elongation. Thereby, it participates in the production of VLCFAs of different chain lengths that are involved in multiple biological processes as precursors of membrane lipids and lipid mediators.</text>
</comment>
<evidence type="ECO:0000259" key="18">
    <source>
        <dbReference type="Pfam" id="PF02544"/>
    </source>
</evidence>
<dbReference type="PROSITE" id="PS50244">
    <property type="entry name" value="S5A_REDUCTASE"/>
    <property type="match status" value="1"/>
</dbReference>
<evidence type="ECO:0000256" key="12">
    <source>
        <dbReference type="ARBA" id="ARBA00023098"/>
    </source>
</evidence>
<keyword evidence="12" id="KW-0443">Lipid metabolism</keyword>
<evidence type="ECO:0000256" key="6">
    <source>
        <dbReference type="ARBA" id="ARBA00022692"/>
    </source>
</evidence>
<dbReference type="InterPro" id="IPR001104">
    <property type="entry name" value="3-oxo-5_a-steroid_4-DH_C"/>
</dbReference>
<evidence type="ECO:0000256" key="5">
    <source>
        <dbReference type="ARBA" id="ARBA00022516"/>
    </source>
</evidence>
<dbReference type="PANTHER" id="PTHR10556">
    <property type="entry name" value="3-OXO-5-ALPHA-STEROID 4-DEHYDROGENASE"/>
    <property type="match status" value="1"/>
</dbReference>
<evidence type="ECO:0000256" key="4">
    <source>
        <dbReference type="ARBA" id="ARBA00012530"/>
    </source>
</evidence>
<dbReference type="EMBL" id="JAGPNK010000005">
    <property type="protein sequence ID" value="KAH7321011.1"/>
    <property type="molecule type" value="Genomic_DNA"/>
</dbReference>
<comment type="pathway">
    <text evidence="2">Lipid metabolism; fatty acid biosynthesis.</text>
</comment>
<evidence type="ECO:0000256" key="13">
    <source>
        <dbReference type="ARBA" id="ARBA00023136"/>
    </source>
</evidence>
<feature type="domain" description="3-oxo-5-alpha-steroid 4-dehydrogenase C-terminal" evidence="18">
    <location>
        <begin position="158"/>
        <end position="308"/>
    </location>
</feature>
<keyword evidence="11" id="KW-0560">Oxidoreductase</keyword>
<keyword evidence="6 17" id="KW-0812">Transmembrane</keyword>
<evidence type="ECO:0000313" key="19">
    <source>
        <dbReference type="EMBL" id="KAH7321011.1"/>
    </source>
</evidence>
<evidence type="ECO:0000313" key="20">
    <source>
        <dbReference type="Proteomes" id="UP000813444"/>
    </source>
</evidence>
<evidence type="ECO:0000256" key="11">
    <source>
        <dbReference type="ARBA" id="ARBA00023002"/>
    </source>
</evidence>
<name>A0A8K0SS43_9HYPO</name>
<keyword evidence="5" id="KW-0444">Lipid biosynthesis</keyword>
<evidence type="ECO:0000256" key="15">
    <source>
        <dbReference type="ARBA" id="ARBA00051495"/>
    </source>
</evidence>
<evidence type="ECO:0000256" key="14">
    <source>
        <dbReference type="ARBA" id="ARBA00023160"/>
    </source>
</evidence>
<proteinExistence type="inferred from homology"/>
<comment type="subcellular location">
    <subcellularLocation>
        <location evidence="1">Endoplasmic reticulum membrane</location>
        <topology evidence="1">Multi-pass membrane protein</topology>
    </subcellularLocation>
</comment>
<feature type="transmembrane region" description="Helical" evidence="17">
    <location>
        <begin position="252"/>
        <end position="273"/>
    </location>
</feature>
<keyword evidence="20" id="KW-1185">Reference proteome</keyword>
<dbReference type="GO" id="GO:0005789">
    <property type="term" value="C:endoplasmic reticulum membrane"/>
    <property type="evidence" value="ECO:0007669"/>
    <property type="project" value="UniProtKB-SubCell"/>
</dbReference>